<accession>A0A6P4AZM5</accession>
<dbReference type="PANTHER" id="PTHR35481">
    <property type="entry name" value="DNA-DIRECTED RNA POLYMERASE SUBUNIT ALPHA"/>
    <property type="match status" value="1"/>
</dbReference>
<dbReference type="RefSeq" id="XP_015901667.3">
    <property type="nucleotide sequence ID" value="XM_016046181.4"/>
</dbReference>
<keyword evidence="3" id="KW-1185">Reference proteome</keyword>
<evidence type="ECO:0000313" key="4">
    <source>
        <dbReference type="RefSeq" id="XP_015901667.3"/>
    </source>
</evidence>
<dbReference type="GeneID" id="107434702"/>
<proteinExistence type="predicted"/>
<gene>
    <name evidence="4" type="primary">LOC107434702</name>
</gene>
<evidence type="ECO:0000259" key="2">
    <source>
        <dbReference type="Pfam" id="PF25475"/>
    </source>
</evidence>
<sequence length="415" mass="46534">MAYVPPHKRQSNDTNRASLSPEQLVPQFKKNLKFGSSSSSTANRDRSGKIVYGSQSISRWFAIGCDGDDDGGDQFPASVSLQPVSVEAFISKKGEKPLALVNTDIESNRVTGNFSGSPWLSIADYVLQDLLSSYVNVKNEIDSQKAEGKPNLTANVGKIKRNLTAKVGKILFHGSPLGNFESPVTETRLRQVKRSFYTNIPSSYVEYIIKEVVPDIGVDFVEDKEIYHVRLSDATQPDSTVTCRCSVRKEQGDLQLYKIELNRLRYMVVDISCLEKNLDLRLMLSTKEIVADLSDDDVQSIRDLINSAILDANVKGGLRWPLGKSSTGTYKVIGVWHTVSKSYKSPSLTLKVRDADRYDYKTSIGETSWEISLNLKALSSKLEEKEVDMDLISEMLKTHLKQIWNSFMCCERYIN</sequence>
<evidence type="ECO:0000256" key="1">
    <source>
        <dbReference type="SAM" id="MobiDB-lite"/>
    </source>
</evidence>
<dbReference type="Pfam" id="PF25475">
    <property type="entry name" value="DUF7903"/>
    <property type="match status" value="1"/>
</dbReference>
<dbReference type="AlphaFoldDB" id="A0A6P4AZM5"/>
<dbReference type="InParanoid" id="A0A6P4AZM5"/>
<feature type="compositionally biased region" description="Polar residues" evidence="1">
    <location>
        <begin position="12"/>
        <end position="21"/>
    </location>
</feature>
<dbReference type="PANTHER" id="PTHR35481:SF1">
    <property type="entry name" value="DNA-DIRECTED RNA POLYMERASE SUBUNIT ALPHA"/>
    <property type="match status" value="1"/>
</dbReference>
<feature type="domain" description="DUF7903" evidence="2">
    <location>
        <begin position="45"/>
        <end position="407"/>
    </location>
</feature>
<dbReference type="Proteomes" id="UP001652623">
    <property type="component" value="Chromosome 10"/>
</dbReference>
<feature type="region of interest" description="Disordered" evidence="1">
    <location>
        <begin position="1"/>
        <end position="22"/>
    </location>
</feature>
<name>A0A6P4AZM5_ZIZJJ</name>
<dbReference type="InterPro" id="IPR057225">
    <property type="entry name" value="DUF7903"/>
</dbReference>
<evidence type="ECO:0000313" key="3">
    <source>
        <dbReference type="Proteomes" id="UP001652623"/>
    </source>
</evidence>
<organism evidence="3 4">
    <name type="scientific">Ziziphus jujuba</name>
    <name type="common">Chinese jujube</name>
    <name type="synonym">Ziziphus sativa</name>
    <dbReference type="NCBI Taxonomy" id="326968"/>
    <lineage>
        <taxon>Eukaryota</taxon>
        <taxon>Viridiplantae</taxon>
        <taxon>Streptophyta</taxon>
        <taxon>Embryophyta</taxon>
        <taxon>Tracheophyta</taxon>
        <taxon>Spermatophyta</taxon>
        <taxon>Magnoliopsida</taxon>
        <taxon>eudicotyledons</taxon>
        <taxon>Gunneridae</taxon>
        <taxon>Pentapetalae</taxon>
        <taxon>rosids</taxon>
        <taxon>fabids</taxon>
        <taxon>Rosales</taxon>
        <taxon>Rhamnaceae</taxon>
        <taxon>Paliureae</taxon>
        <taxon>Ziziphus</taxon>
    </lineage>
</organism>
<dbReference type="KEGG" id="zju:107434702"/>
<dbReference type="FunCoup" id="A0A6P4AZM5">
    <property type="interactions" value="491"/>
</dbReference>
<protein>
    <submittedName>
        <fullName evidence="4">Uncharacterized protein LOC107434702 isoform X1</fullName>
    </submittedName>
</protein>
<reference evidence="4" key="1">
    <citation type="submission" date="2025-08" db="UniProtKB">
        <authorList>
            <consortium name="RefSeq"/>
        </authorList>
    </citation>
    <scope>IDENTIFICATION</scope>
    <source>
        <tissue evidence="4">Seedling</tissue>
    </source>
</reference>